<name>A0A366CVH6_9GAMM</name>
<dbReference type="SUPFAM" id="SSF144064">
    <property type="entry name" value="Heme iron utilization protein-like"/>
    <property type="match status" value="1"/>
</dbReference>
<dbReference type="Gene3D" id="3.40.1570.10">
    <property type="entry name" value="HemS/ChuS/ChuX like domains"/>
    <property type="match status" value="2"/>
</dbReference>
<evidence type="ECO:0000313" key="3">
    <source>
        <dbReference type="Proteomes" id="UP000252086"/>
    </source>
</evidence>
<dbReference type="InterPro" id="IPR053733">
    <property type="entry name" value="Heme_Transport_Util_sf"/>
</dbReference>
<dbReference type="InterPro" id="IPR007845">
    <property type="entry name" value="HemS/ChuX_dom"/>
</dbReference>
<feature type="domain" description="Haemin-degrading HemS/ChuX" evidence="1">
    <location>
        <begin position="209"/>
        <end position="340"/>
    </location>
</feature>
<reference evidence="2 3" key="1">
    <citation type="submission" date="2018-06" db="EMBL/GenBank/DDBJ databases">
        <title>Genomic Encyclopedia of Type Strains, Phase III (KMG-III): the genomes of soil and plant-associated and newly described type strains.</title>
        <authorList>
            <person name="Whitman W."/>
        </authorList>
    </citation>
    <scope>NUCLEOTIDE SEQUENCE [LARGE SCALE GENOMIC DNA]</scope>
    <source>
        <strain evidence="2 3">CECT 7732</strain>
    </source>
</reference>
<dbReference type="GO" id="GO:0006826">
    <property type="term" value="P:iron ion transport"/>
    <property type="evidence" value="ECO:0007669"/>
    <property type="project" value="InterPro"/>
</dbReference>
<dbReference type="RefSeq" id="WP_113875476.1">
    <property type="nucleotide sequence ID" value="NZ_QNRF01000009.1"/>
</dbReference>
<organism evidence="2 3">
    <name type="scientific">Marinomonas aquiplantarum</name>
    <dbReference type="NCBI Taxonomy" id="491951"/>
    <lineage>
        <taxon>Bacteria</taxon>
        <taxon>Pseudomonadati</taxon>
        <taxon>Pseudomonadota</taxon>
        <taxon>Gammaproteobacteria</taxon>
        <taxon>Oceanospirillales</taxon>
        <taxon>Oceanospirillaceae</taxon>
        <taxon>Marinomonas</taxon>
    </lineage>
</organism>
<dbReference type="AlphaFoldDB" id="A0A366CVH6"/>
<dbReference type="Pfam" id="PF05171">
    <property type="entry name" value="HemS"/>
    <property type="match status" value="2"/>
</dbReference>
<dbReference type="CDD" id="cd16830">
    <property type="entry name" value="HemS-like_N"/>
    <property type="match status" value="1"/>
</dbReference>
<keyword evidence="3" id="KW-1185">Reference proteome</keyword>
<proteinExistence type="predicted"/>
<feature type="domain" description="Haemin-degrading HemS/ChuX" evidence="1">
    <location>
        <begin position="32"/>
        <end position="156"/>
    </location>
</feature>
<comment type="caution">
    <text evidence="2">The sequence shown here is derived from an EMBL/GenBank/DDBJ whole genome shotgun (WGS) entry which is preliminary data.</text>
</comment>
<evidence type="ECO:0000313" key="2">
    <source>
        <dbReference type="EMBL" id="RBO80078.1"/>
    </source>
</evidence>
<dbReference type="OrthoDB" id="316630at2"/>
<dbReference type="Proteomes" id="UP000252086">
    <property type="component" value="Unassembled WGS sequence"/>
</dbReference>
<protein>
    <submittedName>
        <fullName evidence="2">Putative hemin transport protein</fullName>
    </submittedName>
</protein>
<evidence type="ECO:0000259" key="1">
    <source>
        <dbReference type="Pfam" id="PF05171"/>
    </source>
</evidence>
<dbReference type="CDD" id="cd16831">
    <property type="entry name" value="HemS-like_C"/>
    <property type="match status" value="1"/>
</dbReference>
<accession>A0A366CVH6</accession>
<sequence length="359" mass="41015">MSDTHPLYPHYQAAIKAGLKLRARELAAHLNTTEGDLVACRQGIDAWQLNAPFHLILQKLNSVGDVMTITRNDHAVHETKGTYHPFSFAESRKTGLVVSEDIDLRLFIGTWQTGFYLVENARHSLQFFNQEGTAVHKVYQTDQTDQEAWQQLVEEFKQSLPSIPTFTPVEQRIEPNRLPTDFNKTQFVTDWEKIKDVHEYHGMLKKHQLTRTQALEQIGDKWATKIQPESVENLIRYAQETQCDIMIFVGNSGCIQIYSGKVQTLLNQGPWFNVLDPNFNLHLKLEGIAQAWILQRPSSDGVITSVEAFDKNGHSIMTLFGKRKPGQAELPLWQTLVERLKANHSLTINHPSTEVTHEQ</sequence>
<dbReference type="EMBL" id="QNRF01000009">
    <property type="protein sequence ID" value="RBO80078.1"/>
    <property type="molecule type" value="Genomic_DNA"/>
</dbReference>
<gene>
    <name evidence="2" type="ORF">DFP76_109131</name>
</gene>